<dbReference type="InterPro" id="IPR036849">
    <property type="entry name" value="Enolase-like_C_sf"/>
</dbReference>
<dbReference type="EMBL" id="VSSQ01105257">
    <property type="protein sequence ID" value="MPN45395.1"/>
    <property type="molecule type" value="Genomic_DNA"/>
</dbReference>
<reference evidence="2" key="1">
    <citation type="submission" date="2019-08" db="EMBL/GenBank/DDBJ databases">
        <authorList>
            <person name="Kucharzyk K."/>
            <person name="Murdoch R.W."/>
            <person name="Higgins S."/>
            <person name="Loffler F."/>
        </authorList>
    </citation>
    <scope>NUCLEOTIDE SEQUENCE</scope>
</reference>
<accession>A0A645I296</accession>
<dbReference type="Gene3D" id="3.20.20.120">
    <property type="entry name" value="Enolase-like C-terminal domain"/>
    <property type="match status" value="1"/>
</dbReference>
<proteinExistence type="predicted"/>
<dbReference type="AlphaFoldDB" id="A0A645I296"/>
<feature type="domain" description="Enolase C-terminal" evidence="1">
    <location>
        <begin position="5"/>
        <end position="65"/>
    </location>
</feature>
<gene>
    <name evidence="2" type="ORF">SDC9_192962</name>
</gene>
<dbReference type="InterPro" id="IPR029065">
    <property type="entry name" value="Enolase_C-like"/>
</dbReference>
<dbReference type="Pfam" id="PF13378">
    <property type="entry name" value="MR_MLE_C"/>
    <property type="match status" value="1"/>
</dbReference>
<sequence>MLEEGITQAASLNIALVTQNLFPWGHAYFSPLRLDADITTYSSLIRDGRVYPPTAPGLGVELLDDVLDRYVTARAVVGK</sequence>
<comment type="caution">
    <text evidence="2">The sequence shown here is derived from an EMBL/GenBank/DDBJ whole genome shotgun (WGS) entry which is preliminary data.</text>
</comment>
<evidence type="ECO:0000259" key="1">
    <source>
        <dbReference type="Pfam" id="PF13378"/>
    </source>
</evidence>
<protein>
    <recommendedName>
        <fullName evidence="1">Enolase C-terminal domain-containing protein</fullName>
    </recommendedName>
</protein>
<name>A0A645I296_9ZZZZ</name>
<evidence type="ECO:0000313" key="2">
    <source>
        <dbReference type="EMBL" id="MPN45395.1"/>
    </source>
</evidence>
<dbReference type="SUPFAM" id="SSF51604">
    <property type="entry name" value="Enolase C-terminal domain-like"/>
    <property type="match status" value="1"/>
</dbReference>
<organism evidence="2">
    <name type="scientific">bioreactor metagenome</name>
    <dbReference type="NCBI Taxonomy" id="1076179"/>
    <lineage>
        <taxon>unclassified sequences</taxon>
        <taxon>metagenomes</taxon>
        <taxon>ecological metagenomes</taxon>
    </lineage>
</organism>